<feature type="compositionally biased region" description="Basic and acidic residues" evidence="1">
    <location>
        <begin position="142"/>
        <end position="155"/>
    </location>
</feature>
<keyword evidence="2" id="KW-0812">Transmembrane</keyword>
<feature type="transmembrane region" description="Helical" evidence="2">
    <location>
        <begin position="57"/>
        <end position="77"/>
    </location>
</feature>
<sequence length="155" mass="15624">MRKGRLLVIGVSLVALASGVTDLLNGNISQGVFAVGLCLVLGYSLKISTAEDPVAGGIVFVVLLVVLGGIVGAIGLVPPLDTGDVLDSEDTELSPTPEPSAIKTDTTNAGSSGYSGDYDCDDFSSQSAAQDVYEESGGAHGLDGDGDGRACEHLP</sequence>
<feature type="region of interest" description="Disordered" evidence="1">
    <location>
        <begin position="79"/>
        <end position="155"/>
    </location>
</feature>
<keyword evidence="2" id="KW-1133">Transmembrane helix</keyword>
<dbReference type="EMBL" id="WOWA01000003">
    <property type="protein sequence ID" value="NLV12645.1"/>
    <property type="molecule type" value="Genomic_DNA"/>
</dbReference>
<evidence type="ECO:0000259" key="3">
    <source>
        <dbReference type="Pfam" id="PF05901"/>
    </source>
</evidence>
<evidence type="ECO:0000256" key="1">
    <source>
        <dbReference type="SAM" id="MobiDB-lite"/>
    </source>
</evidence>
<protein>
    <recommendedName>
        <fullName evidence="3">Excalibur calcium-binding domain-containing protein</fullName>
    </recommendedName>
</protein>
<dbReference type="RefSeq" id="WP_170096234.1">
    <property type="nucleotide sequence ID" value="NZ_WOWA01000003.1"/>
</dbReference>
<dbReference type="Pfam" id="PF05901">
    <property type="entry name" value="Excalibur"/>
    <property type="match status" value="1"/>
</dbReference>
<evidence type="ECO:0000256" key="2">
    <source>
        <dbReference type="SAM" id="Phobius"/>
    </source>
</evidence>
<organism evidence="4 5">
    <name type="scientific">Haloarcula argentinensis</name>
    <dbReference type="NCBI Taxonomy" id="43776"/>
    <lineage>
        <taxon>Archaea</taxon>
        <taxon>Methanobacteriati</taxon>
        <taxon>Methanobacteriota</taxon>
        <taxon>Stenosarchaea group</taxon>
        <taxon>Halobacteria</taxon>
        <taxon>Halobacteriales</taxon>
        <taxon>Haloarculaceae</taxon>
        <taxon>Haloarcula</taxon>
    </lineage>
</organism>
<dbReference type="Proteomes" id="UP000641625">
    <property type="component" value="Unassembled WGS sequence"/>
</dbReference>
<feature type="transmembrane region" description="Helical" evidence="2">
    <location>
        <begin position="27"/>
        <end position="45"/>
    </location>
</feature>
<keyword evidence="2" id="KW-0472">Membrane</keyword>
<proteinExistence type="predicted"/>
<dbReference type="InterPro" id="IPR008613">
    <property type="entry name" value="Excalibur_Ca-bd_domain"/>
</dbReference>
<accession>A0A847UGA1</accession>
<reference evidence="4" key="1">
    <citation type="submission" date="2019-12" db="EMBL/GenBank/DDBJ databases">
        <title>Whole genome sequencing of Haloarcula argentinensis strain pws5.</title>
        <authorList>
            <person name="Verma D.K."/>
            <person name="Gopal K."/>
            <person name="Prasad E.S."/>
        </authorList>
    </citation>
    <scope>NUCLEOTIDE SEQUENCE</scope>
    <source>
        <strain evidence="4">Pws5</strain>
    </source>
</reference>
<gene>
    <name evidence="4" type="ORF">GOC77_05055</name>
</gene>
<evidence type="ECO:0000313" key="5">
    <source>
        <dbReference type="Proteomes" id="UP000641625"/>
    </source>
</evidence>
<feature type="domain" description="Excalibur calcium-binding" evidence="3">
    <location>
        <begin position="118"/>
        <end position="152"/>
    </location>
</feature>
<dbReference type="AlphaFoldDB" id="A0A847UGA1"/>
<comment type="caution">
    <text evidence="4">The sequence shown here is derived from an EMBL/GenBank/DDBJ whole genome shotgun (WGS) entry which is preliminary data.</text>
</comment>
<name>A0A847UGA1_HALAR</name>
<evidence type="ECO:0000313" key="4">
    <source>
        <dbReference type="EMBL" id="NLV12645.1"/>
    </source>
</evidence>